<dbReference type="CDD" id="cd01949">
    <property type="entry name" value="GGDEF"/>
    <property type="match status" value="1"/>
</dbReference>
<dbReference type="RefSeq" id="WP_344167029.1">
    <property type="nucleotide sequence ID" value="NZ_BAAARY010000001.1"/>
</dbReference>
<dbReference type="PROSITE" id="PS50112">
    <property type="entry name" value="PAS"/>
    <property type="match status" value="1"/>
</dbReference>
<dbReference type="SUPFAM" id="SSF55073">
    <property type="entry name" value="Nucleotide cyclase"/>
    <property type="match status" value="1"/>
</dbReference>
<dbReference type="PROSITE" id="PS50887">
    <property type="entry name" value="GGDEF"/>
    <property type="match status" value="1"/>
</dbReference>
<dbReference type="Pfam" id="PF00990">
    <property type="entry name" value="GGDEF"/>
    <property type="match status" value="1"/>
</dbReference>
<feature type="domain" description="PAS" evidence="1">
    <location>
        <begin position="33"/>
        <end position="103"/>
    </location>
</feature>
<dbReference type="InterPro" id="IPR000014">
    <property type="entry name" value="PAS"/>
</dbReference>
<gene>
    <name evidence="3" type="ORF">GCM10010201_03160</name>
</gene>
<dbReference type="Gene3D" id="3.30.450.20">
    <property type="entry name" value="PAS domain"/>
    <property type="match status" value="1"/>
</dbReference>
<dbReference type="SMART" id="SM00091">
    <property type="entry name" value="PAS"/>
    <property type="match status" value="1"/>
</dbReference>
<name>A0ABP6A6T2_9ACTN</name>
<evidence type="ECO:0000313" key="4">
    <source>
        <dbReference type="Proteomes" id="UP001499978"/>
    </source>
</evidence>
<dbReference type="Proteomes" id="UP001499978">
    <property type="component" value="Unassembled WGS sequence"/>
</dbReference>
<dbReference type="SUPFAM" id="SSF55785">
    <property type="entry name" value="PYP-like sensor domain (PAS domain)"/>
    <property type="match status" value="1"/>
</dbReference>
<dbReference type="InterPro" id="IPR013655">
    <property type="entry name" value="PAS_fold_3"/>
</dbReference>
<evidence type="ECO:0000259" key="2">
    <source>
        <dbReference type="PROSITE" id="PS50887"/>
    </source>
</evidence>
<comment type="caution">
    <text evidence="3">The sequence shown here is derived from an EMBL/GenBank/DDBJ whole genome shotgun (WGS) entry which is preliminary data.</text>
</comment>
<dbReference type="InterPro" id="IPR043128">
    <property type="entry name" value="Rev_trsase/Diguanyl_cyclase"/>
</dbReference>
<dbReference type="Pfam" id="PF08447">
    <property type="entry name" value="PAS_3"/>
    <property type="match status" value="1"/>
</dbReference>
<reference evidence="4" key="1">
    <citation type="journal article" date="2019" name="Int. J. Syst. Evol. Microbiol.">
        <title>The Global Catalogue of Microorganisms (GCM) 10K type strain sequencing project: providing services to taxonomists for standard genome sequencing and annotation.</title>
        <authorList>
            <consortium name="The Broad Institute Genomics Platform"/>
            <consortium name="The Broad Institute Genome Sequencing Center for Infectious Disease"/>
            <person name="Wu L."/>
            <person name="Ma J."/>
        </authorList>
    </citation>
    <scope>NUCLEOTIDE SEQUENCE [LARGE SCALE GENOMIC DNA]</scope>
    <source>
        <strain evidence="4">JCM 3367</strain>
    </source>
</reference>
<keyword evidence="4" id="KW-1185">Reference proteome</keyword>
<dbReference type="InterPro" id="IPR035965">
    <property type="entry name" value="PAS-like_dom_sf"/>
</dbReference>
<proteinExistence type="predicted"/>
<evidence type="ECO:0000313" key="3">
    <source>
        <dbReference type="EMBL" id="GAA2511547.1"/>
    </source>
</evidence>
<dbReference type="NCBIfam" id="TIGR00254">
    <property type="entry name" value="GGDEF"/>
    <property type="match status" value="1"/>
</dbReference>
<dbReference type="InterPro" id="IPR000160">
    <property type="entry name" value="GGDEF_dom"/>
</dbReference>
<evidence type="ECO:0008006" key="5">
    <source>
        <dbReference type="Google" id="ProtNLM"/>
    </source>
</evidence>
<accession>A0ABP6A6T2</accession>
<dbReference type="PANTHER" id="PTHR44757">
    <property type="entry name" value="DIGUANYLATE CYCLASE DGCP"/>
    <property type="match status" value="1"/>
</dbReference>
<dbReference type="NCBIfam" id="TIGR00229">
    <property type="entry name" value="sensory_box"/>
    <property type="match status" value="1"/>
</dbReference>
<dbReference type="Gene3D" id="3.30.70.270">
    <property type="match status" value="1"/>
</dbReference>
<dbReference type="InterPro" id="IPR052155">
    <property type="entry name" value="Biofilm_reg_signaling"/>
</dbReference>
<dbReference type="InterPro" id="IPR029787">
    <property type="entry name" value="Nucleotide_cyclase"/>
</dbReference>
<protein>
    <recommendedName>
        <fullName evidence="5">Diguanylate cyclase</fullName>
    </recommendedName>
</protein>
<dbReference type="PANTHER" id="PTHR44757:SF2">
    <property type="entry name" value="BIOFILM ARCHITECTURE MAINTENANCE PROTEIN MBAA"/>
    <property type="match status" value="1"/>
</dbReference>
<feature type="domain" description="GGDEF" evidence="2">
    <location>
        <begin position="191"/>
        <end position="321"/>
    </location>
</feature>
<dbReference type="EMBL" id="BAAARY010000001">
    <property type="protein sequence ID" value="GAA2511547.1"/>
    <property type="molecule type" value="Genomic_DNA"/>
</dbReference>
<organism evidence="3 4">
    <name type="scientific">Pilimelia columellifera subsp. columellifera</name>
    <dbReference type="NCBI Taxonomy" id="706583"/>
    <lineage>
        <taxon>Bacteria</taxon>
        <taxon>Bacillati</taxon>
        <taxon>Actinomycetota</taxon>
        <taxon>Actinomycetes</taxon>
        <taxon>Micromonosporales</taxon>
        <taxon>Micromonosporaceae</taxon>
        <taxon>Pilimelia</taxon>
    </lineage>
</organism>
<sequence length="335" mass="35797">MTTPTDQPRPSPVASRRWAGIVGRFRHGGPGGQQALADALLANASDIATIVDADVRLRYVSPAAERVLGYRPGALVGRSPATLVHPEDRAVAEAQLRKLLANPGQLQSHQARYRHADGSWRWLEVVSTNRLADPQVGGLVSNSREVTSAGEVHELLRHKATHDPLTQLANRTLFAEKLSEALESRSGREAPYVSVLAVDIDDFTAINETFGRQAGDEALMALSDRLLSCLRGSDVAGRLGGDDFVALLPRTTAGEATLVAQRLLEMLRQPVLVGGRELTVSVSVGIAGSTGLTADSVLRAADTTMRYAKQTGKGRYAVYDNSTPDLGAGVERPGR</sequence>
<dbReference type="CDD" id="cd00130">
    <property type="entry name" value="PAS"/>
    <property type="match status" value="1"/>
</dbReference>
<evidence type="ECO:0000259" key="1">
    <source>
        <dbReference type="PROSITE" id="PS50112"/>
    </source>
</evidence>
<dbReference type="SMART" id="SM00267">
    <property type="entry name" value="GGDEF"/>
    <property type="match status" value="1"/>
</dbReference>